<feature type="transmembrane region" description="Helical" evidence="5">
    <location>
        <begin position="23"/>
        <end position="42"/>
    </location>
</feature>
<dbReference type="Proteomes" id="UP000033618">
    <property type="component" value="Unassembled WGS sequence"/>
</dbReference>
<evidence type="ECO:0000256" key="2">
    <source>
        <dbReference type="ARBA" id="ARBA00022692"/>
    </source>
</evidence>
<feature type="domain" description="ABC transmembrane type-2" evidence="6">
    <location>
        <begin position="135"/>
        <end position="363"/>
    </location>
</feature>
<dbReference type="AlphaFoldDB" id="A0A0F5K5Z2"/>
<feature type="transmembrane region" description="Helical" evidence="5">
    <location>
        <begin position="168"/>
        <end position="193"/>
    </location>
</feature>
<evidence type="ECO:0000256" key="5">
    <source>
        <dbReference type="SAM" id="Phobius"/>
    </source>
</evidence>
<evidence type="ECO:0000313" key="7">
    <source>
        <dbReference type="EMBL" id="KKB64962.1"/>
    </source>
</evidence>
<proteinExistence type="predicted"/>
<comment type="subcellular location">
    <subcellularLocation>
        <location evidence="1">Membrane</location>
        <topology evidence="1">Multi-pass membrane protein</topology>
    </subcellularLocation>
</comment>
<dbReference type="Pfam" id="PF12698">
    <property type="entry name" value="ABC2_membrane_3"/>
    <property type="match status" value="1"/>
</dbReference>
<feature type="transmembrane region" description="Helical" evidence="5">
    <location>
        <begin position="279"/>
        <end position="300"/>
    </location>
</feature>
<organism evidence="7 8">
    <name type="scientific">Robbsia andropogonis</name>
    <dbReference type="NCBI Taxonomy" id="28092"/>
    <lineage>
        <taxon>Bacteria</taxon>
        <taxon>Pseudomonadati</taxon>
        <taxon>Pseudomonadota</taxon>
        <taxon>Betaproteobacteria</taxon>
        <taxon>Burkholderiales</taxon>
        <taxon>Burkholderiaceae</taxon>
        <taxon>Robbsia</taxon>
    </lineage>
</organism>
<evidence type="ECO:0000256" key="3">
    <source>
        <dbReference type="ARBA" id="ARBA00022989"/>
    </source>
</evidence>
<name>A0A0F5K5Z2_9BURK</name>
<dbReference type="PATRIC" id="fig|28092.6.peg.721"/>
<dbReference type="GO" id="GO:0016020">
    <property type="term" value="C:membrane"/>
    <property type="evidence" value="ECO:0007669"/>
    <property type="project" value="UniProtKB-SubCell"/>
</dbReference>
<dbReference type="InterPro" id="IPR013525">
    <property type="entry name" value="ABC2_TM"/>
</dbReference>
<comment type="caution">
    <text evidence="7">The sequence shown here is derived from an EMBL/GenBank/DDBJ whole genome shotgun (WGS) entry which is preliminary data.</text>
</comment>
<dbReference type="InterPro" id="IPR052902">
    <property type="entry name" value="ABC-2_transporter"/>
</dbReference>
<evidence type="ECO:0000256" key="1">
    <source>
        <dbReference type="ARBA" id="ARBA00004141"/>
    </source>
</evidence>
<keyword evidence="4 5" id="KW-0472">Membrane</keyword>
<feature type="transmembrane region" description="Helical" evidence="5">
    <location>
        <begin position="338"/>
        <end position="357"/>
    </location>
</feature>
<protein>
    <submittedName>
        <fullName evidence="7">ABC transporter permease</fullName>
    </submittedName>
</protein>
<dbReference type="EMBL" id="LAQU01000002">
    <property type="protein sequence ID" value="KKB64962.1"/>
    <property type="molecule type" value="Genomic_DNA"/>
</dbReference>
<dbReference type="GO" id="GO:0140359">
    <property type="term" value="F:ABC-type transporter activity"/>
    <property type="evidence" value="ECO:0007669"/>
    <property type="project" value="InterPro"/>
</dbReference>
<evidence type="ECO:0000259" key="6">
    <source>
        <dbReference type="PROSITE" id="PS51012"/>
    </source>
</evidence>
<keyword evidence="8" id="KW-1185">Reference proteome</keyword>
<dbReference type="InterPro" id="IPR047817">
    <property type="entry name" value="ABC2_TM_bact-type"/>
</dbReference>
<evidence type="ECO:0000256" key="4">
    <source>
        <dbReference type="ARBA" id="ARBA00023136"/>
    </source>
</evidence>
<accession>A0A0F5K5Z2</accession>
<keyword evidence="3 5" id="KW-1133">Transmembrane helix</keyword>
<dbReference type="OrthoDB" id="8988363at2"/>
<dbReference type="STRING" id="28092.WM40_03055"/>
<keyword evidence="2 5" id="KW-0812">Transmembrane</keyword>
<evidence type="ECO:0000313" key="8">
    <source>
        <dbReference type="Proteomes" id="UP000033618"/>
    </source>
</evidence>
<reference evidence="7 8" key="1">
    <citation type="submission" date="2015-03" db="EMBL/GenBank/DDBJ databases">
        <title>Draft Genome Sequence of Burkholderia andropogonis type strain ICMP2807, isolated from Sorghum bicolor.</title>
        <authorList>
            <person name="Lopes-Santos L."/>
            <person name="Castro D.B."/>
            <person name="Ottoboni L.M."/>
            <person name="Park D."/>
            <person name="Weirc B.S."/>
            <person name="Destefano S.A."/>
        </authorList>
    </citation>
    <scope>NUCLEOTIDE SEQUENCE [LARGE SCALE GENOMIC DNA]</scope>
    <source>
        <strain evidence="7 8">ICMP2807</strain>
    </source>
</reference>
<feature type="transmembrane region" description="Helical" evidence="5">
    <location>
        <begin position="253"/>
        <end position="272"/>
    </location>
</feature>
<dbReference type="PANTHER" id="PTHR43027">
    <property type="entry name" value="DOXORUBICIN RESISTANCE ABC TRANSPORTER PERMEASE PROTEIN DRRC-RELATED"/>
    <property type="match status" value="1"/>
</dbReference>
<dbReference type="RefSeq" id="WP_024904173.1">
    <property type="nucleotide sequence ID" value="NZ_CADFGU010000004.1"/>
</dbReference>
<dbReference type="PANTHER" id="PTHR43027:SF2">
    <property type="entry name" value="TRANSPORT PERMEASE PROTEIN"/>
    <property type="match status" value="1"/>
</dbReference>
<dbReference type="PROSITE" id="PS51012">
    <property type="entry name" value="ABC_TM2"/>
    <property type="match status" value="1"/>
</dbReference>
<gene>
    <name evidence="7" type="ORF">WM40_03055</name>
</gene>
<sequence>MINVFAILVRNELLGFLRSRSSLFWTLAFPVFLLSVMLFAFGGAGSSLGEVKVAFTPLPSGTGESTYSAACRAEITDSLTRSDAIKVRFVSGSNSGANAVIVRLGAHLGEPSIVRYDFNGPIVEKAAARLIEMALARCAARQQGIVSADLVRFENTVPFQRPFNYGMFFVTGILVMSFMTIGLNSTATAIAALRERNTFKLYVCFPVSRFVFLAALITARMIMMALSAIVLFLVARLAFGIALPLWSSAGLRALPIVALGAAMVLSFGVLLASRAKSLAAAELACNITYYPLLFLSDLTIPMHGAPEWLKDGLKFIPVNQFAVTLRGVLLDGGHYASFLPQLFGMAVSTLIFMLLAARMFRWHDA</sequence>